<sequence>MQLSKAILEFLSDDLHLSVDSLTPETSFADLGLSPVQTQNLLSKMQDALGMILPEDKIATILTIGDLLNISEEE</sequence>
<comment type="caution">
    <text evidence="2">The sequence shown here is derived from an EMBL/GenBank/DDBJ whole genome shotgun (WGS) entry which is preliminary data.</text>
</comment>
<organism evidence="2 3">
    <name type="scientific">Candidatus Amesbacteria bacterium GW2011_GWA2_42_12</name>
    <dbReference type="NCBI Taxonomy" id="1618356"/>
    <lineage>
        <taxon>Bacteria</taxon>
        <taxon>Candidatus Amesiibacteriota</taxon>
    </lineage>
</organism>
<dbReference type="EMBL" id="LCCN01000006">
    <property type="protein sequence ID" value="KKS32546.1"/>
    <property type="molecule type" value="Genomic_DNA"/>
</dbReference>
<dbReference type="Pfam" id="PF00550">
    <property type="entry name" value="PP-binding"/>
    <property type="match status" value="1"/>
</dbReference>
<dbReference type="PROSITE" id="PS50075">
    <property type="entry name" value="CARRIER"/>
    <property type="match status" value="1"/>
</dbReference>
<dbReference type="Proteomes" id="UP000034160">
    <property type="component" value="Unassembled WGS sequence"/>
</dbReference>
<gene>
    <name evidence="2" type="ORF">UU93_C0006G0025</name>
</gene>
<dbReference type="AlphaFoldDB" id="A0A0G1AEI9"/>
<dbReference type="STRING" id="1618356.UU93_C0006G0025"/>
<dbReference type="SUPFAM" id="SSF47336">
    <property type="entry name" value="ACP-like"/>
    <property type="match status" value="1"/>
</dbReference>
<dbReference type="InterPro" id="IPR036736">
    <property type="entry name" value="ACP-like_sf"/>
</dbReference>
<dbReference type="Gene3D" id="1.10.1200.10">
    <property type="entry name" value="ACP-like"/>
    <property type="match status" value="1"/>
</dbReference>
<accession>A0A0G1AEI9</accession>
<reference evidence="2 3" key="1">
    <citation type="journal article" date="2015" name="Nature">
        <title>rRNA introns, odd ribosomes, and small enigmatic genomes across a large radiation of phyla.</title>
        <authorList>
            <person name="Brown C.T."/>
            <person name="Hug L.A."/>
            <person name="Thomas B.C."/>
            <person name="Sharon I."/>
            <person name="Castelle C.J."/>
            <person name="Singh A."/>
            <person name="Wilkins M.J."/>
            <person name="Williams K.H."/>
            <person name="Banfield J.F."/>
        </authorList>
    </citation>
    <scope>NUCLEOTIDE SEQUENCE [LARGE SCALE GENOMIC DNA]</scope>
</reference>
<dbReference type="InterPro" id="IPR009081">
    <property type="entry name" value="PP-bd_ACP"/>
</dbReference>
<proteinExistence type="predicted"/>
<feature type="domain" description="Carrier" evidence="1">
    <location>
        <begin position="1"/>
        <end position="74"/>
    </location>
</feature>
<evidence type="ECO:0000313" key="2">
    <source>
        <dbReference type="EMBL" id="KKS32546.1"/>
    </source>
</evidence>
<name>A0A0G1AEI9_9BACT</name>
<evidence type="ECO:0000259" key="1">
    <source>
        <dbReference type="PROSITE" id="PS50075"/>
    </source>
</evidence>
<protein>
    <recommendedName>
        <fullName evidence="1">Carrier domain-containing protein</fullName>
    </recommendedName>
</protein>
<evidence type="ECO:0000313" key="3">
    <source>
        <dbReference type="Proteomes" id="UP000034160"/>
    </source>
</evidence>